<accession>N1W8P9</accession>
<organism evidence="1 2">
    <name type="scientific">Leptospira vanthielii serovar Holland str. Waz Holland = ATCC 700522</name>
    <dbReference type="NCBI Taxonomy" id="1218591"/>
    <lineage>
        <taxon>Bacteria</taxon>
        <taxon>Pseudomonadati</taxon>
        <taxon>Spirochaetota</taxon>
        <taxon>Spirochaetia</taxon>
        <taxon>Leptospirales</taxon>
        <taxon>Leptospiraceae</taxon>
        <taxon>Leptospira</taxon>
    </lineage>
</organism>
<evidence type="ECO:0000313" key="1">
    <source>
        <dbReference type="EMBL" id="EMY69830.1"/>
    </source>
</evidence>
<name>N1W8P9_9LEPT</name>
<sequence length="38" mass="4474">MTSNGAIKEKLLCLKNYVKNLRIIFLPYKMNAFNTLNR</sequence>
<proteinExistence type="predicted"/>
<gene>
    <name evidence="1" type="ORF">LEP1GSC199_2804</name>
</gene>
<dbReference type="STRING" id="1218591.LEP1GSC199_2804"/>
<dbReference type="AlphaFoldDB" id="N1W8P9"/>
<evidence type="ECO:0000313" key="2">
    <source>
        <dbReference type="Proteomes" id="UP000012227"/>
    </source>
</evidence>
<dbReference type="EMBL" id="AOGY02000046">
    <property type="protein sequence ID" value="EMY69830.1"/>
    <property type="molecule type" value="Genomic_DNA"/>
</dbReference>
<dbReference type="Proteomes" id="UP000012227">
    <property type="component" value="Unassembled WGS sequence"/>
</dbReference>
<protein>
    <submittedName>
        <fullName evidence="1">Uncharacterized protein</fullName>
    </submittedName>
</protein>
<comment type="caution">
    <text evidence="1">The sequence shown here is derived from an EMBL/GenBank/DDBJ whole genome shotgun (WGS) entry which is preliminary data.</text>
</comment>
<reference evidence="1 2" key="1">
    <citation type="submission" date="2013-03" db="EMBL/GenBank/DDBJ databases">
        <authorList>
            <person name="Harkins D.M."/>
            <person name="Durkin A.S."/>
            <person name="Brinkac L.M."/>
            <person name="Haft D.H."/>
            <person name="Selengut J.D."/>
            <person name="Sanka R."/>
            <person name="DePew J."/>
            <person name="Purushe J."/>
            <person name="Galloway R.L."/>
            <person name="Vinetz J.M."/>
            <person name="Sutton G.G."/>
            <person name="Nierman W.C."/>
            <person name="Fouts D.E."/>
        </authorList>
    </citation>
    <scope>NUCLEOTIDE SEQUENCE [LARGE SCALE GENOMIC DNA]</scope>
    <source>
        <strain evidence="1 2">Waz Holland</strain>
    </source>
</reference>